<evidence type="ECO:0000256" key="3">
    <source>
        <dbReference type="SAM" id="MobiDB-lite"/>
    </source>
</evidence>
<dbReference type="PANTHER" id="PTHR31139:SF4">
    <property type="entry name" value="ECTOPIC P GRANULES PROTEIN 5 HOMOLOG"/>
    <property type="match status" value="1"/>
</dbReference>
<proteinExistence type="inferred from homology"/>
<evidence type="ECO:0000256" key="1">
    <source>
        <dbReference type="ARBA" id="ARBA00010948"/>
    </source>
</evidence>
<organism evidence="6 7">
    <name type="scientific">Clavelina lepadiformis</name>
    <name type="common">Light-bulb sea squirt</name>
    <name type="synonym">Ascidia lepadiformis</name>
    <dbReference type="NCBI Taxonomy" id="159417"/>
    <lineage>
        <taxon>Eukaryota</taxon>
        <taxon>Metazoa</taxon>
        <taxon>Chordata</taxon>
        <taxon>Tunicata</taxon>
        <taxon>Ascidiacea</taxon>
        <taxon>Aplousobranchia</taxon>
        <taxon>Clavelinidae</taxon>
        <taxon>Clavelina</taxon>
    </lineage>
</organism>
<keyword evidence="2" id="KW-0072">Autophagy</keyword>
<reference evidence="6 7" key="1">
    <citation type="submission" date="2024-02" db="EMBL/GenBank/DDBJ databases">
        <authorList>
            <person name="Daric V."/>
            <person name="Darras S."/>
        </authorList>
    </citation>
    <scope>NUCLEOTIDE SEQUENCE [LARGE SCALE GENOMIC DNA]</scope>
</reference>
<name>A0ABP0EUT7_CLALP</name>
<dbReference type="Proteomes" id="UP001642483">
    <property type="component" value="Unassembled WGS sequence"/>
</dbReference>
<feature type="region of interest" description="Disordered" evidence="3">
    <location>
        <begin position="142"/>
        <end position="164"/>
    </location>
</feature>
<dbReference type="Pfam" id="PF26573">
    <property type="entry name" value="TPR_Epg5_2"/>
    <property type="match status" value="1"/>
</dbReference>
<dbReference type="PANTHER" id="PTHR31139">
    <property type="entry name" value="ECTOPIC P GRANULES PROTEIN 5 HOMOLOG"/>
    <property type="match status" value="1"/>
</dbReference>
<dbReference type="Pfam" id="PF26103">
    <property type="entry name" value="TPR_Epg5"/>
    <property type="match status" value="1"/>
</dbReference>
<dbReference type="InterPro" id="IPR059030">
    <property type="entry name" value="TPR_Epg5_mid"/>
</dbReference>
<evidence type="ECO:0000313" key="6">
    <source>
        <dbReference type="EMBL" id="CAK8671082.1"/>
    </source>
</evidence>
<evidence type="ECO:0000259" key="5">
    <source>
        <dbReference type="Pfam" id="PF26573"/>
    </source>
</evidence>
<evidence type="ECO:0008006" key="8">
    <source>
        <dbReference type="Google" id="ProtNLM"/>
    </source>
</evidence>
<feature type="compositionally biased region" description="Basic residues" evidence="3">
    <location>
        <begin position="1"/>
        <end position="17"/>
    </location>
</feature>
<protein>
    <recommendedName>
        <fullName evidence="8">Ectopic P granules protein 5 homolog</fullName>
    </recommendedName>
</protein>
<feature type="domain" description="Epg5-like TPR" evidence="5">
    <location>
        <begin position="1270"/>
        <end position="1433"/>
    </location>
</feature>
<comment type="similarity">
    <text evidence="1">Belongs to the EPG5 family.</text>
</comment>
<dbReference type="InterPro" id="IPR058750">
    <property type="entry name" value="TPR_Epg5"/>
</dbReference>
<feature type="region of interest" description="Disordered" evidence="3">
    <location>
        <begin position="1"/>
        <end position="89"/>
    </location>
</feature>
<feature type="region of interest" description="Disordered" evidence="3">
    <location>
        <begin position="988"/>
        <end position="1019"/>
    </location>
</feature>
<evidence type="ECO:0000313" key="7">
    <source>
        <dbReference type="Proteomes" id="UP001642483"/>
    </source>
</evidence>
<accession>A0ABP0EUT7</accession>
<comment type="caution">
    <text evidence="6">The sequence shown here is derived from an EMBL/GenBank/DDBJ whole genome shotgun (WGS) entry which is preliminary data.</text>
</comment>
<gene>
    <name evidence="6" type="ORF">CVLEPA_LOCUS103</name>
</gene>
<evidence type="ECO:0000256" key="2">
    <source>
        <dbReference type="ARBA" id="ARBA00023006"/>
    </source>
</evidence>
<feature type="domain" description="Epg5-like central TPR repeats" evidence="4">
    <location>
        <begin position="1725"/>
        <end position="2149"/>
    </location>
</feature>
<dbReference type="InterPro" id="IPR051436">
    <property type="entry name" value="Autophagy-related_EPG5"/>
</dbReference>
<keyword evidence="7" id="KW-1185">Reference proteome</keyword>
<sequence length="2728" mass="309013">MEQAVRPKKPKSKKKVKPKIEDDVADTASKILGSSNAPARVEEAPANQETSDQAMTHVEGDTESDWNGVQDEDQAQVSRKADDDVTEESAKAANLQGMCSPVVPGHFYKLCTTKQDQDPANQADSGIHAVLAYSGQESLEESVEASAPAEEAKDQIGSLSPSAPEIYTPELSSVGEFILDDAFDDVITATAPADQVDDVLLPVAEDDWDLVEQNNEKIYPSLDTSTDDVDPSAMKPFTQDQLSVFYHNLLLDHTDSYTDQFLEEVKQHNDRFKTLLLNYYQARVKLLQARQSYNEHGSVVKKSIESAFVVGEGEVFAEAYCQDQRKVNHLYRYEVVKYDAEAAARLSSIFREDRRIVSEDVTLACYLSTVARLHCEQFLYDVTERYKHHRNKLRESSSKSVPSSILLQLVDESVLELKCVANVLFSFVRRKRSRDEIKDRFWSDVEKWISLIIVHLLQSSDSTSTSRHFAEEMFVINQILRCPPGVHLWADGLVQVSGPSNSAEGNKDKTSLDHSIYLLYLSLRPPKGRIELLSEYQIAESSEHSDDKPSMGWTMIDDEGDEIDSSSLSESGALPLENDLIVIFRQIPLESILAHTLGLNNSSGGSYHYNSRDISSEDMMATFAVCDLICDILGEGLATLGRPEYKQLVRRIAQSLRNTVLVVSYHWVHYKLSVQPTTTKQTYSAARLQLEFDEFCKRCVARLLSVARFGIYQFIADLSYHTVSPRAAETLYLLMNVPAGVRSEVDTLVSSGYSRQDWLDFIQDPDTKLAFEEQLSTMPANEVVYLLTTFANLAQARPCTERHLINTIVVDIFKVSFVYKSTRDICSKMGRELLCSVACYHPYVISTLLQFISDDMSSVASVAIYAVSDLPYFTWQPVDNDITTLRNWLLTNPVGSTEFKLAQIVIQNLNYDMVSGKLFLPPSTLQPIAVLLVEACVQVEQERAGIMLKSIDQVSRVASVVRLTGNSYEQQFLSWSWKILLKLKLHQSQQNPPNKNKNKDSPSNDATVSTSDKSSDVPDLKTSMTLLPILQSCQDKQAMACHVALLMTSVGHRKELFLHDGLEYLHVLAADGHVRAALSCLSCIVPLFYESNINLGQNHRFTDALHGLLHATDEGLMGSFARNLLMDNTKQDNDAVTLLTSVINQHIAGKEEDQATSILSYWLQVVLTIPGWFKDNHLRTLVDFIFKSSFVIGDKCALECSTFFYDNYVELMLHGNHSNQTQPPRNVVSSFFHLVTGGHHQGAPTFIPVIASSECVYFKYAALIAETRYEDDCKLWETLLATLRSDSKISIESAVKKCGNKLKLAHTPFHLHLTVYRWAELALHTPHDHPLLPMIWYNFFLRFIYLPHQGGNSFGSRFFDPVSILPLYNKLRSRLQSSMEFHHGIISSKFADEQVPQKHDILVRLYQSYKLWLEEPKMHESGLYLPSLPSQYNPGLLGCARTHNQIACNGAIDRASVKKELLKLHEKWANLQKLRSMDHRKYKRHSYHQCEGTDNSEERISQLLHQFEPPLPIPPQILYGTWDPPADARDHSSLHDYNAVMRETEQDINLLMEFAHRFNEMQAKHHQINRDHLKILPHLYFMKETELSMDIECQSAFSPTHKCAGAAHIDLHFKEKTTNELVKEKLDANRKTYKTVMDEFMKENLTEDLCYASLHVESVIMALELSAKKPTHGNDIKRAVNEAAIRFFYLLTDLYHGDRVSCLPTKQMISAAVELLGHTFISRSHDQASHILDQVLRNPTSAALLSPHFAPGKAFGLSHDSSIKEYVTMYQKVMRVVSTTSKDDPDVLFVLLTKFDMTSWLDDLQPDLSDRLQLIQFVFVGLVGCMVKSHSHEIKSNNLTESDKRNPGILTNAITHKPSHSAVHEVYVNHLRAILTYRFPDLFVEVLHYMLEASRTQEVKSSTWEMIIKSSFTDTMKLTSEDGGSDLPVQFSSSIDWNTLIKSIELLTDYFSNFRSTDGDTRSHGLFMTWTPYIPALSRLFFCLSHTLLVFIRRNQLPLLYTETKLTSDPKWSALEPVYSMYAAWMQPTYNADTRTLCWPWRERDGDATKFMTDSFTNVLKAFCQSDKAATASYLPYIWNQYSKAILHGINKVPSYIYDAYHSTMDQLPWKHFMPDLGSLNQMLQICDEPVVKDKPMEFLCFLLPKIPWLSMIEMCHIHSQLHATDLGSEMEEWDPVTGEILCRMLHLMLVLGSSSENLAKFDQLRSLFTQVDRFPWHRINPDQAEYLANLVADRYSWTSVLMQETVKSLKRDPRYNAVRLLKLVCMLPLVAEEKAQAKSPPSPVLSMTSWSIPHSPSDWLKQQSYIRCVGRLFQKMKSVEKNQMTVVANLLSRNIEQTMESIEMTSNNENASLHLPSVLSVLFDYLNTIPGNLQESALNAIISVISRKSSCQSCCVLRSTAQQMPAHCQDCTYMKSRALDGRTLLSSITASCDTLTQAKHTSLILEASVGSYLDLAAANLKENACSLSDTISLWWDSLLKSYHKPLVDEEELIKESLQNFSILALHIYALTLVNLPGFHGNMAFIKMEVPSDGARERIYEVALSLLRWLSAISPSSSNESKLFILWDHFLCLTSVLLKAANTSTQQGITMQAVADVISGLPPILDHVSLDKVKSGLLGSIGIGRQSPLCPEIRLAARSLSVFVRQWLAKISPDSQDVIVTSQKAYEALKTLPTTNKSYQQLEATIDEVCRLLDQDKFSFHEHRRFSAIFLSKHFREKNYLRHIMLQS</sequence>
<dbReference type="EMBL" id="CAWYQH010000001">
    <property type="protein sequence ID" value="CAK8671082.1"/>
    <property type="molecule type" value="Genomic_DNA"/>
</dbReference>
<evidence type="ECO:0000259" key="4">
    <source>
        <dbReference type="Pfam" id="PF26103"/>
    </source>
</evidence>